<dbReference type="InterPro" id="IPR027417">
    <property type="entry name" value="P-loop_NTPase"/>
</dbReference>
<evidence type="ECO:0000256" key="3">
    <source>
        <dbReference type="ARBA" id="ARBA00022840"/>
    </source>
</evidence>
<dbReference type="AlphaFoldDB" id="A0A368LGN7"/>
<dbReference type="InterPro" id="IPR050095">
    <property type="entry name" value="ECF_ABC_transporter_ATP-bd"/>
</dbReference>
<dbReference type="EMBL" id="QPGL01000005">
    <property type="protein sequence ID" value="RCS68363.1"/>
    <property type="molecule type" value="Genomic_DNA"/>
</dbReference>
<evidence type="ECO:0000313" key="5">
    <source>
        <dbReference type="EMBL" id="RCS68363.1"/>
    </source>
</evidence>
<dbReference type="InterPro" id="IPR003593">
    <property type="entry name" value="AAA+_ATPase"/>
</dbReference>
<dbReference type="InterPro" id="IPR003439">
    <property type="entry name" value="ABC_transporter-like_ATP-bd"/>
</dbReference>
<dbReference type="Proteomes" id="UP000252479">
    <property type="component" value="Unassembled WGS sequence"/>
</dbReference>
<dbReference type="OrthoDB" id="9805029at2"/>
<reference evidence="5 6" key="1">
    <citation type="journal article" date="2017" name="Elife">
        <title>Extensive horizontal gene transfer in cheese-associated bacteria.</title>
        <authorList>
            <person name="Bonham K.S."/>
            <person name="Wolfe B.E."/>
            <person name="Dutton R.J."/>
        </authorList>
    </citation>
    <scope>NUCLEOTIDE SEQUENCE [LARGE SCALE GENOMIC DNA]</scope>
    <source>
        <strain evidence="5 6">JB196</strain>
    </source>
</reference>
<gene>
    <name evidence="5" type="ORF">CIK83_17835</name>
</gene>
<dbReference type="SUPFAM" id="SSF52540">
    <property type="entry name" value="P-loop containing nucleoside triphosphate hydrolases"/>
    <property type="match status" value="2"/>
</dbReference>
<dbReference type="PANTHER" id="PTHR43553">
    <property type="entry name" value="HEAVY METAL TRANSPORTER"/>
    <property type="match status" value="1"/>
</dbReference>
<proteinExistence type="predicted"/>
<dbReference type="Pfam" id="PF00005">
    <property type="entry name" value="ABC_tran"/>
    <property type="match status" value="2"/>
</dbReference>
<dbReference type="RefSeq" id="WP_086959312.1">
    <property type="nucleotide sequence ID" value="NZ_AP018680.1"/>
</dbReference>
<accession>A0A368LGN7</accession>
<evidence type="ECO:0000259" key="4">
    <source>
        <dbReference type="PROSITE" id="PS50893"/>
    </source>
</evidence>
<comment type="caution">
    <text evidence="5">The sequence shown here is derived from an EMBL/GenBank/DDBJ whole genome shotgun (WGS) entry which is preliminary data.</text>
</comment>
<sequence length="492" mass="55773">MTIHIHHLSDPSSSLLIENWQIKPSQHWVIFSSYSHCGSVLGKVLSGYDKVACQNIEGLPDSIGWVSLSLQQDLLEKELAEDDTDFMDRFDYGSSVEALVQEECVHDTQLEALLVLTDLLHLRQRGFRQLSTGETRRVMLARALAKEPELLILDEPYAGLDLAHQQSLSALLMQLSHRMQLLIMTSREDEIPQCITHVAMFHSEIKKSGEVVNKLSDTMTIEKWHAHPVMAQLMALSVERSQEVLDLIKSRRYQPKYPDPLVELKSGKVEYTDGLIFKDVNWRINNGEHWQVRGPNGCGKSTLLGLILGDHPQCYSNDITLFGKPRGSGETIWQVKEQIGVVSSALHLQYRVSCSAVDVLLSGFFDSIGLYQKPSKKQVDLAKDWLAILHMSEFEKISFKQLDYGQQRLLLIGRALIKQPVLLILDEPYQGLDFINRKLVMNTLNMIAQENLSQLLYVSHHVDDALPAIHNYVDFIGDVHKGYEVEVKTLQG</sequence>
<dbReference type="GO" id="GO:0005524">
    <property type="term" value="F:ATP binding"/>
    <property type="evidence" value="ECO:0007669"/>
    <property type="project" value="UniProtKB-KW"/>
</dbReference>
<dbReference type="FunFam" id="3.40.50.300:FF:000866">
    <property type="entry name" value="Molybdate ABC transporter ATP-binding protein ModF"/>
    <property type="match status" value="1"/>
</dbReference>
<dbReference type="PROSITE" id="PS50893">
    <property type="entry name" value="ABC_TRANSPORTER_2"/>
    <property type="match status" value="2"/>
</dbReference>
<dbReference type="GO" id="GO:0043190">
    <property type="term" value="C:ATP-binding cassette (ABC) transporter complex"/>
    <property type="evidence" value="ECO:0007669"/>
    <property type="project" value="TreeGrafter"/>
</dbReference>
<name>A0A368LGN7_9VIBR</name>
<dbReference type="GO" id="GO:0042626">
    <property type="term" value="F:ATPase-coupled transmembrane transporter activity"/>
    <property type="evidence" value="ECO:0007669"/>
    <property type="project" value="TreeGrafter"/>
</dbReference>
<keyword evidence="2" id="KW-0547">Nucleotide-binding</keyword>
<evidence type="ECO:0000256" key="2">
    <source>
        <dbReference type="ARBA" id="ARBA00022741"/>
    </source>
</evidence>
<dbReference type="GO" id="GO:0016887">
    <property type="term" value="F:ATP hydrolysis activity"/>
    <property type="evidence" value="ECO:0007669"/>
    <property type="project" value="InterPro"/>
</dbReference>
<dbReference type="Gene3D" id="3.40.50.300">
    <property type="entry name" value="P-loop containing nucleotide triphosphate hydrolases"/>
    <property type="match status" value="2"/>
</dbReference>
<feature type="domain" description="ABC transporter" evidence="4">
    <location>
        <begin position="3"/>
        <end position="233"/>
    </location>
</feature>
<organism evidence="5 6">
    <name type="scientific">Vibrio casei</name>
    <dbReference type="NCBI Taxonomy" id="673372"/>
    <lineage>
        <taxon>Bacteria</taxon>
        <taxon>Pseudomonadati</taxon>
        <taxon>Pseudomonadota</taxon>
        <taxon>Gammaproteobacteria</taxon>
        <taxon>Vibrionales</taxon>
        <taxon>Vibrionaceae</taxon>
        <taxon>Vibrio</taxon>
    </lineage>
</organism>
<keyword evidence="6" id="KW-1185">Reference proteome</keyword>
<dbReference type="PANTHER" id="PTHR43553:SF3">
    <property type="entry name" value="ABC TRANSPORTER ATP-BINDING PROTEIN MODF"/>
    <property type="match status" value="1"/>
</dbReference>
<keyword evidence="3 5" id="KW-0067">ATP-binding</keyword>
<protein>
    <submittedName>
        <fullName evidence="5">ATP-binding cassette domain-containing protein</fullName>
    </submittedName>
</protein>
<evidence type="ECO:0000313" key="6">
    <source>
        <dbReference type="Proteomes" id="UP000252479"/>
    </source>
</evidence>
<feature type="domain" description="ABC transporter" evidence="4">
    <location>
        <begin position="262"/>
        <end position="490"/>
    </location>
</feature>
<keyword evidence="1" id="KW-0813">Transport</keyword>
<evidence type="ECO:0000256" key="1">
    <source>
        <dbReference type="ARBA" id="ARBA00022448"/>
    </source>
</evidence>
<dbReference type="SMART" id="SM00382">
    <property type="entry name" value="AAA"/>
    <property type="match status" value="1"/>
</dbReference>
<dbReference type="GeneID" id="303190785"/>